<proteinExistence type="predicted"/>
<comment type="caution">
    <text evidence="1">The sequence shown here is derived from an EMBL/GenBank/DDBJ whole genome shotgun (WGS) entry which is preliminary data.</text>
</comment>
<dbReference type="EMBL" id="AYSO01000020">
    <property type="protein sequence ID" value="KIE44896.1"/>
    <property type="molecule type" value="Genomic_DNA"/>
</dbReference>
<dbReference type="AlphaFoldDB" id="A0A0C1R354"/>
<evidence type="ECO:0000313" key="2">
    <source>
        <dbReference type="Proteomes" id="UP000031366"/>
    </source>
</evidence>
<reference evidence="1 2" key="1">
    <citation type="journal article" date="2015" name="Infect. Genet. Evol.">
        <title>Genomic sequences of six botulinum neurotoxin-producing strains representing three clostridial species illustrate the mobility and diversity of botulinum neurotoxin genes.</title>
        <authorList>
            <person name="Smith T.J."/>
            <person name="Hill K.K."/>
            <person name="Xie G."/>
            <person name="Foley B.T."/>
            <person name="Williamson C.H."/>
            <person name="Foster J.T."/>
            <person name="Johnson S.L."/>
            <person name="Chertkov O."/>
            <person name="Teshima H."/>
            <person name="Gibbons H.S."/>
            <person name="Johnsky L.A."/>
            <person name="Karavis M.A."/>
            <person name="Smith L.A."/>
        </authorList>
    </citation>
    <scope>NUCLEOTIDE SEQUENCE [LARGE SCALE GENOMIC DNA]</scope>
    <source>
        <strain evidence="1 2">CDC 2741</strain>
    </source>
</reference>
<evidence type="ECO:0000313" key="1">
    <source>
        <dbReference type="EMBL" id="KIE44896.1"/>
    </source>
</evidence>
<keyword evidence="2" id="KW-1185">Reference proteome</keyword>
<protein>
    <submittedName>
        <fullName evidence="1">Uncharacterized protein</fullName>
    </submittedName>
</protein>
<gene>
    <name evidence="1" type="ORF">U732_89</name>
</gene>
<dbReference type="RefSeq" id="WP_039635724.1">
    <property type="nucleotide sequence ID" value="NZ_AYSO01000020.1"/>
</dbReference>
<dbReference type="Proteomes" id="UP000031366">
    <property type="component" value="Unassembled WGS sequence"/>
</dbReference>
<accession>A0A0C1R354</accession>
<sequence>MLDLETKFAKGIVQAVIEDEISKALKDFKLLVVNSSRQWNILDPIESHEKFFKIIYEYYKEEYNSIEELKQTWSKRDMEEFLSIPYENFKIIDERYL</sequence>
<organism evidence="1 2">
    <name type="scientific">Clostridium argentinense CDC 2741</name>
    <dbReference type="NCBI Taxonomy" id="1418104"/>
    <lineage>
        <taxon>Bacteria</taxon>
        <taxon>Bacillati</taxon>
        <taxon>Bacillota</taxon>
        <taxon>Clostridia</taxon>
        <taxon>Eubacteriales</taxon>
        <taxon>Clostridiaceae</taxon>
        <taxon>Clostridium</taxon>
    </lineage>
</organism>
<name>A0A0C1R354_9CLOT</name>